<name>A0A1C7MHU4_GRIFR</name>
<dbReference type="SUPFAM" id="SSF56645">
    <property type="entry name" value="Acyl-CoA dehydrogenase NM domain-like"/>
    <property type="match status" value="1"/>
</dbReference>
<dbReference type="Proteomes" id="UP000092993">
    <property type="component" value="Unassembled WGS sequence"/>
</dbReference>
<dbReference type="InterPro" id="IPR009100">
    <property type="entry name" value="AcylCoA_DH/oxidase_NM_dom_sf"/>
</dbReference>
<dbReference type="OrthoDB" id="3040431at2759"/>
<gene>
    <name evidence="1" type="ORF">A0H81_03438</name>
</gene>
<accession>A0A1C7MHU4</accession>
<proteinExistence type="predicted"/>
<dbReference type="GO" id="GO:0016627">
    <property type="term" value="F:oxidoreductase activity, acting on the CH-CH group of donors"/>
    <property type="evidence" value="ECO:0007669"/>
    <property type="project" value="InterPro"/>
</dbReference>
<evidence type="ECO:0000313" key="2">
    <source>
        <dbReference type="Proteomes" id="UP000092993"/>
    </source>
</evidence>
<dbReference type="STRING" id="5627.A0A1C7MHU4"/>
<dbReference type="AlphaFoldDB" id="A0A1C7MHU4"/>
<reference evidence="1 2" key="1">
    <citation type="submission" date="2016-03" db="EMBL/GenBank/DDBJ databases">
        <title>Whole genome sequencing of Grifola frondosa 9006-11.</title>
        <authorList>
            <person name="Min B."/>
            <person name="Park H."/>
            <person name="Kim J.-G."/>
            <person name="Cho H."/>
            <person name="Oh Y.-L."/>
            <person name="Kong W.-S."/>
            <person name="Choi I.-G."/>
        </authorList>
    </citation>
    <scope>NUCLEOTIDE SEQUENCE [LARGE SCALE GENOMIC DNA]</scope>
    <source>
        <strain evidence="1 2">9006-11</strain>
    </source>
</reference>
<keyword evidence="2" id="KW-1185">Reference proteome</keyword>
<organism evidence="1 2">
    <name type="scientific">Grifola frondosa</name>
    <name type="common">Maitake</name>
    <name type="synonym">Polyporus frondosus</name>
    <dbReference type="NCBI Taxonomy" id="5627"/>
    <lineage>
        <taxon>Eukaryota</taxon>
        <taxon>Fungi</taxon>
        <taxon>Dikarya</taxon>
        <taxon>Basidiomycota</taxon>
        <taxon>Agaricomycotina</taxon>
        <taxon>Agaricomycetes</taxon>
        <taxon>Polyporales</taxon>
        <taxon>Grifolaceae</taxon>
        <taxon>Grifola</taxon>
    </lineage>
</organism>
<sequence length="86" mass="9355">MHVVALDTGSYGLIALSVPTAHFGLEERTLAQYAQNWGDLQPLLHRLLTFETAGVYLPSERGHGVDSFNLKTTATKTHGGFILNTS</sequence>
<dbReference type="EMBL" id="LUGG01000003">
    <property type="protein sequence ID" value="OBZ76402.1"/>
    <property type="molecule type" value="Genomic_DNA"/>
</dbReference>
<comment type="caution">
    <text evidence="1">The sequence shown here is derived from an EMBL/GenBank/DDBJ whole genome shotgun (WGS) entry which is preliminary data.</text>
</comment>
<protein>
    <submittedName>
        <fullName evidence="1">Uncharacterized protein</fullName>
    </submittedName>
</protein>
<evidence type="ECO:0000313" key="1">
    <source>
        <dbReference type="EMBL" id="OBZ76402.1"/>
    </source>
</evidence>